<dbReference type="Proteomes" id="UP000035068">
    <property type="component" value="Unassembled WGS sequence"/>
</dbReference>
<organism evidence="2 3">
    <name type="scientific">Geoalkalibacter ferrihydriticus DSM 17813</name>
    <dbReference type="NCBI Taxonomy" id="1121915"/>
    <lineage>
        <taxon>Bacteria</taxon>
        <taxon>Pseudomonadati</taxon>
        <taxon>Thermodesulfobacteriota</taxon>
        <taxon>Desulfuromonadia</taxon>
        <taxon>Desulfuromonadales</taxon>
        <taxon>Geoalkalibacteraceae</taxon>
        <taxon>Geoalkalibacter</taxon>
    </lineage>
</organism>
<proteinExistence type="predicted"/>
<dbReference type="RefSeq" id="WP_040096531.1">
    <property type="nucleotide sequence ID" value="NZ_JWJD01000001.1"/>
</dbReference>
<feature type="transmembrane region" description="Helical" evidence="1">
    <location>
        <begin position="27"/>
        <end position="49"/>
    </location>
</feature>
<gene>
    <name evidence="2" type="ORF">GFER_04800</name>
</gene>
<keyword evidence="1" id="KW-0472">Membrane</keyword>
<keyword evidence="1" id="KW-1133">Transmembrane helix</keyword>
<dbReference type="EMBL" id="JWJD01000001">
    <property type="protein sequence ID" value="KIH77935.1"/>
    <property type="molecule type" value="Genomic_DNA"/>
</dbReference>
<accession>A0A0C2HSZ7</accession>
<reference evidence="2 3" key="1">
    <citation type="submission" date="2014-12" db="EMBL/GenBank/DDBJ databases">
        <title>Genomes of Geoalkalibacter ferrihydriticus and Geoalkalibacter subterraneus, two haloalkaliphilic metal-reducing members of the Geobacteraceae.</title>
        <authorList>
            <person name="Badalamenti J.P."/>
            <person name="Torres C.I."/>
            <person name="Krajmalnik-Brown R."/>
            <person name="Bond D.R."/>
        </authorList>
    </citation>
    <scope>NUCLEOTIDE SEQUENCE [LARGE SCALE GENOMIC DNA]</scope>
    <source>
        <strain evidence="2 3">DSM 17813</strain>
    </source>
</reference>
<sequence>MTAILIVLTVVAYLALLVDWKDLIGVLGQGGWVSIVLYVVLTAFIVVILTNPDIPHIVPH</sequence>
<name>A0A0C2HSZ7_9BACT</name>
<comment type="caution">
    <text evidence="2">The sequence shown here is derived from an EMBL/GenBank/DDBJ whole genome shotgun (WGS) entry which is preliminary data.</text>
</comment>
<evidence type="ECO:0000256" key="1">
    <source>
        <dbReference type="SAM" id="Phobius"/>
    </source>
</evidence>
<keyword evidence="1" id="KW-0812">Transmembrane</keyword>
<evidence type="ECO:0000313" key="2">
    <source>
        <dbReference type="EMBL" id="KIH77935.1"/>
    </source>
</evidence>
<keyword evidence="3" id="KW-1185">Reference proteome</keyword>
<evidence type="ECO:0000313" key="3">
    <source>
        <dbReference type="Proteomes" id="UP000035068"/>
    </source>
</evidence>
<protein>
    <submittedName>
        <fullName evidence="2">Uncharacterized protein</fullName>
    </submittedName>
</protein>
<dbReference type="AlphaFoldDB" id="A0A0C2HSZ7"/>